<dbReference type="AlphaFoldDB" id="A0A4Q4RA79"/>
<gene>
    <name evidence="2" type="ORF">AA0113_g9487</name>
</gene>
<keyword evidence="3" id="KW-1185">Reference proteome</keyword>
<accession>A0A4Q4RA79</accession>
<evidence type="ECO:0000313" key="2">
    <source>
        <dbReference type="EMBL" id="RYO53016.1"/>
    </source>
</evidence>
<name>A0A4Q4RA79_9PLEO</name>
<feature type="region of interest" description="Disordered" evidence="1">
    <location>
        <begin position="128"/>
        <end position="153"/>
    </location>
</feature>
<proteinExistence type="predicted"/>
<evidence type="ECO:0000256" key="1">
    <source>
        <dbReference type="SAM" id="MobiDB-lite"/>
    </source>
</evidence>
<protein>
    <submittedName>
        <fullName evidence="2">Uncharacterized protein</fullName>
    </submittedName>
</protein>
<reference evidence="3" key="1">
    <citation type="journal article" date="2019" name="bioRxiv">
        <title>Genomics, evolutionary history and diagnostics of the Alternaria alternata species group including apple and Asian pear pathotypes.</title>
        <authorList>
            <person name="Armitage A.D."/>
            <person name="Cockerton H.M."/>
            <person name="Sreenivasaprasad S."/>
            <person name="Woodhall J.W."/>
            <person name="Lane C.R."/>
            <person name="Harrison R.J."/>
            <person name="Clarkson J.P."/>
        </authorList>
    </citation>
    <scope>NUCLEOTIDE SEQUENCE [LARGE SCALE GENOMIC DNA]</scope>
    <source>
        <strain evidence="3">RGR 97.0016</strain>
    </source>
</reference>
<dbReference type="OrthoDB" id="3669119at2759"/>
<feature type="compositionally biased region" description="Polar residues" evidence="1">
    <location>
        <begin position="31"/>
        <end position="41"/>
    </location>
</feature>
<dbReference type="EMBL" id="PEJP01000043">
    <property type="protein sequence ID" value="RYO53016.1"/>
    <property type="molecule type" value="Genomic_DNA"/>
</dbReference>
<sequence>MTPFFLNGKSPRAMQRELLTNDYHGREHYQQDTSISSTSTGLGRRTRIVHPSPFGSTQGPSSYERLPSWFTSRGSIHPYIPERLSIFMSAPEIAHRSLTYDLYNSHFSIHPLGSERYSNRYTTYYPDRQPEYPLVQKRKKKKKKKADDAHVQQKRDELVFVRTRGNRVEDRGWRKTEKEVEWLRGRRWM</sequence>
<evidence type="ECO:0000313" key="3">
    <source>
        <dbReference type="Proteomes" id="UP000293823"/>
    </source>
</evidence>
<comment type="caution">
    <text evidence="2">The sequence shown here is derived from an EMBL/GenBank/DDBJ whole genome shotgun (WGS) entry which is preliminary data.</text>
</comment>
<feature type="region of interest" description="Disordered" evidence="1">
    <location>
        <begin position="25"/>
        <end position="61"/>
    </location>
</feature>
<dbReference type="Proteomes" id="UP000293823">
    <property type="component" value="Unassembled WGS sequence"/>
</dbReference>
<organism evidence="2 3">
    <name type="scientific">Alternaria arborescens</name>
    <dbReference type="NCBI Taxonomy" id="156630"/>
    <lineage>
        <taxon>Eukaryota</taxon>
        <taxon>Fungi</taxon>
        <taxon>Dikarya</taxon>
        <taxon>Ascomycota</taxon>
        <taxon>Pezizomycotina</taxon>
        <taxon>Dothideomycetes</taxon>
        <taxon>Pleosporomycetidae</taxon>
        <taxon>Pleosporales</taxon>
        <taxon>Pleosporineae</taxon>
        <taxon>Pleosporaceae</taxon>
        <taxon>Alternaria</taxon>
        <taxon>Alternaria sect. Alternaria</taxon>
    </lineage>
</organism>